<dbReference type="AlphaFoldDB" id="A0A177SM81"/>
<evidence type="ECO:0000313" key="7">
    <source>
        <dbReference type="EMBL" id="OAI91581.1"/>
    </source>
</evidence>
<dbReference type="Proteomes" id="UP000077752">
    <property type="component" value="Unassembled WGS sequence"/>
</dbReference>
<accession>A0A177SM81</accession>
<protein>
    <recommendedName>
        <fullName evidence="9">DUF1778 domain-containing protein</fullName>
    </recommendedName>
</protein>
<dbReference type="GO" id="GO:0006355">
    <property type="term" value="P:regulation of DNA-templated transcription"/>
    <property type="evidence" value="ECO:0007669"/>
    <property type="project" value="InterPro"/>
</dbReference>
<gene>
    <name evidence="7" type="ORF">AYO28_20475</name>
</gene>
<evidence type="ECO:0000256" key="3">
    <source>
        <dbReference type="ARBA" id="ARBA00023015"/>
    </source>
</evidence>
<keyword evidence="4" id="KW-0238">DNA-binding</keyword>
<dbReference type="GO" id="GO:0003677">
    <property type="term" value="F:DNA binding"/>
    <property type="evidence" value="ECO:0007669"/>
    <property type="project" value="UniProtKB-KW"/>
</dbReference>
<dbReference type="PANTHER" id="PTHR35401">
    <property type="entry name" value="COPG FAMILY HELIX-TURN-HELIX PROTEIN-RELATED-RELATED"/>
    <property type="match status" value="1"/>
</dbReference>
<keyword evidence="2" id="KW-1277">Toxin-antitoxin system</keyword>
<keyword evidence="5" id="KW-0804">Transcription</keyword>
<evidence type="ECO:0000256" key="4">
    <source>
        <dbReference type="ARBA" id="ARBA00023125"/>
    </source>
</evidence>
<sequence>MSTHVIERERPVPINMRVDTKKRSLIDAAVELLGTDRTSFILDAACKRAEEVIMDRQLFILSDEAFDRFEQALEANPLRNNQCLMKLMSKPAPWS</sequence>
<comment type="similarity">
    <text evidence="6">Belongs to the TacA antitoxin family.</text>
</comment>
<evidence type="ECO:0000256" key="5">
    <source>
        <dbReference type="ARBA" id="ARBA00023163"/>
    </source>
</evidence>
<dbReference type="SUPFAM" id="SSF47598">
    <property type="entry name" value="Ribbon-helix-helix"/>
    <property type="match status" value="1"/>
</dbReference>
<dbReference type="PANTHER" id="PTHR35401:SF1">
    <property type="entry name" value="CYTOPLASMIC PROTEIN"/>
    <property type="match status" value="1"/>
</dbReference>
<evidence type="ECO:0000256" key="2">
    <source>
        <dbReference type="ARBA" id="ARBA00022649"/>
    </source>
</evidence>
<keyword evidence="1" id="KW-0678">Repressor</keyword>
<reference evidence="7 8" key="1">
    <citation type="submission" date="2016-03" db="EMBL/GenBank/DDBJ databases">
        <title>Draft Genome Assembly of Pseudomonas putida strain CBF10-2.</title>
        <authorList>
            <person name="Iyer R.S."/>
            <person name="Damania A."/>
        </authorList>
    </citation>
    <scope>NUCLEOTIDE SEQUENCE [LARGE SCALE GENOMIC DNA]</scope>
    <source>
        <strain evidence="7 8">CBF10-2</strain>
    </source>
</reference>
<name>A0A177SM81_PSEPU</name>
<comment type="caution">
    <text evidence="7">The sequence shown here is derived from an EMBL/GenBank/DDBJ whole genome shotgun (WGS) entry which is preliminary data.</text>
</comment>
<dbReference type="Pfam" id="PF08681">
    <property type="entry name" value="TacA1"/>
    <property type="match status" value="1"/>
</dbReference>
<evidence type="ECO:0008006" key="9">
    <source>
        <dbReference type="Google" id="ProtNLM"/>
    </source>
</evidence>
<dbReference type="InterPro" id="IPR014795">
    <property type="entry name" value="TacA_1-like"/>
</dbReference>
<proteinExistence type="inferred from homology"/>
<organism evidence="7 8">
    <name type="scientific">Pseudomonas putida</name>
    <name type="common">Arthrobacter siderocapsulatus</name>
    <dbReference type="NCBI Taxonomy" id="303"/>
    <lineage>
        <taxon>Bacteria</taxon>
        <taxon>Pseudomonadati</taxon>
        <taxon>Pseudomonadota</taxon>
        <taxon>Gammaproteobacteria</taxon>
        <taxon>Pseudomonadales</taxon>
        <taxon>Pseudomonadaceae</taxon>
        <taxon>Pseudomonas</taxon>
    </lineage>
</organism>
<evidence type="ECO:0000313" key="8">
    <source>
        <dbReference type="Proteomes" id="UP000077752"/>
    </source>
</evidence>
<evidence type="ECO:0000256" key="1">
    <source>
        <dbReference type="ARBA" id="ARBA00022491"/>
    </source>
</evidence>
<dbReference type="Gene3D" id="1.20.5.780">
    <property type="entry name" value="Single helix bin"/>
    <property type="match status" value="1"/>
</dbReference>
<dbReference type="RefSeq" id="WP_064303297.1">
    <property type="nucleotide sequence ID" value="NZ_LUCV01000023.1"/>
</dbReference>
<evidence type="ECO:0000256" key="6">
    <source>
        <dbReference type="ARBA" id="ARBA00049988"/>
    </source>
</evidence>
<dbReference type="InterPro" id="IPR010985">
    <property type="entry name" value="Ribbon_hlx_hlx"/>
</dbReference>
<dbReference type="EMBL" id="LUCV01000023">
    <property type="protein sequence ID" value="OAI91581.1"/>
    <property type="molecule type" value="Genomic_DNA"/>
</dbReference>
<keyword evidence="3" id="KW-0805">Transcription regulation</keyword>